<dbReference type="PANTHER" id="PTHR45947:SF3">
    <property type="entry name" value="SULFOQUINOVOSYL TRANSFERASE SQD2"/>
    <property type="match status" value="1"/>
</dbReference>
<keyword evidence="3" id="KW-0167">Capsid protein</keyword>
<dbReference type="AlphaFoldDB" id="A0A517N8R7"/>
<dbReference type="InterPro" id="IPR050194">
    <property type="entry name" value="Glycosyltransferase_grp1"/>
</dbReference>
<feature type="domain" description="Glycosyl transferase family 1" evidence="1">
    <location>
        <begin position="185"/>
        <end position="355"/>
    </location>
</feature>
<protein>
    <submittedName>
        <fullName evidence="3">Spore coat protein SA</fullName>
        <ecNumber evidence="3">2.4.-.-</ecNumber>
    </submittedName>
</protein>
<dbReference type="GO" id="GO:0016758">
    <property type="term" value="F:hexosyltransferase activity"/>
    <property type="evidence" value="ECO:0007669"/>
    <property type="project" value="TreeGrafter"/>
</dbReference>
<proteinExistence type="predicted"/>
<dbReference type="KEGG" id="rlc:K227x_19110"/>
<evidence type="ECO:0000313" key="3">
    <source>
        <dbReference type="EMBL" id="QDT03527.1"/>
    </source>
</evidence>
<name>A0A517N8R7_9BACT</name>
<gene>
    <name evidence="3" type="primary">cotSA</name>
    <name evidence="3" type="ORF">K227x_19110</name>
</gene>
<dbReference type="Pfam" id="PF13439">
    <property type="entry name" value="Glyco_transf_4"/>
    <property type="match status" value="1"/>
</dbReference>
<dbReference type="PANTHER" id="PTHR45947">
    <property type="entry name" value="SULFOQUINOVOSYL TRANSFERASE SQD2"/>
    <property type="match status" value="1"/>
</dbReference>
<dbReference type="CDD" id="cd03801">
    <property type="entry name" value="GT4_PimA-like"/>
    <property type="match status" value="1"/>
</dbReference>
<evidence type="ECO:0000313" key="4">
    <source>
        <dbReference type="Proteomes" id="UP000318538"/>
    </source>
</evidence>
<keyword evidence="3" id="KW-0808">Transferase</keyword>
<feature type="domain" description="Glycosyltransferase subfamily 4-like N-terminal" evidence="2">
    <location>
        <begin position="12"/>
        <end position="178"/>
    </location>
</feature>
<organism evidence="3 4">
    <name type="scientific">Rubripirellula lacrimiformis</name>
    <dbReference type="NCBI Taxonomy" id="1930273"/>
    <lineage>
        <taxon>Bacteria</taxon>
        <taxon>Pseudomonadati</taxon>
        <taxon>Planctomycetota</taxon>
        <taxon>Planctomycetia</taxon>
        <taxon>Pirellulales</taxon>
        <taxon>Pirellulaceae</taxon>
        <taxon>Rubripirellula</taxon>
    </lineage>
</organism>
<evidence type="ECO:0000259" key="2">
    <source>
        <dbReference type="Pfam" id="PF13439"/>
    </source>
</evidence>
<evidence type="ECO:0000259" key="1">
    <source>
        <dbReference type="Pfam" id="PF00534"/>
    </source>
</evidence>
<dbReference type="EMBL" id="CP036525">
    <property type="protein sequence ID" value="QDT03527.1"/>
    <property type="molecule type" value="Genomic_DNA"/>
</dbReference>
<dbReference type="Proteomes" id="UP000318538">
    <property type="component" value="Chromosome"/>
</dbReference>
<sequence>MKVMYVDNSQWWGGAEACLNSYLLHQAAHGISQRICVRYPLPHFDNYDKTIPGCVVHRFPKPKWWMPESAKTSIRGHDRIAQHLRAAALSKQIEQFKPDIAYFNLYRRRDCWDIAAAKKQGCKVVAHIRSLFHQAPFSKADLDKCDLIIAMSDIVATQARSSGTKTPIHRIYDGVDTSEVRSSDRDATRLKLGIKQSQVAFVFPAVLESRKGQDIAIEAWQQIARRQPNAVLVIVGGACPTEAPDYVQHCQNMASKLGDAVIFVGHQNSMPSVYAAADAVLALSRDGEAYGRIPVEAGISGKPVIATRAGATPELIVNGETGFLVEPQSADDVAARVLELMSKQERTRLGGNARKHVAENFDKTSGIKQLCHLLEGLTH</sequence>
<dbReference type="InterPro" id="IPR001296">
    <property type="entry name" value="Glyco_trans_1"/>
</dbReference>
<dbReference type="SUPFAM" id="SSF53756">
    <property type="entry name" value="UDP-Glycosyltransferase/glycogen phosphorylase"/>
    <property type="match status" value="1"/>
</dbReference>
<dbReference type="OrthoDB" id="259238at2"/>
<dbReference type="RefSeq" id="WP_145169196.1">
    <property type="nucleotide sequence ID" value="NZ_CP036525.1"/>
</dbReference>
<reference evidence="3 4" key="1">
    <citation type="submission" date="2019-02" db="EMBL/GenBank/DDBJ databases">
        <title>Deep-cultivation of Planctomycetes and their phenomic and genomic characterization uncovers novel biology.</title>
        <authorList>
            <person name="Wiegand S."/>
            <person name="Jogler M."/>
            <person name="Boedeker C."/>
            <person name="Pinto D."/>
            <person name="Vollmers J."/>
            <person name="Rivas-Marin E."/>
            <person name="Kohn T."/>
            <person name="Peeters S.H."/>
            <person name="Heuer A."/>
            <person name="Rast P."/>
            <person name="Oberbeckmann S."/>
            <person name="Bunk B."/>
            <person name="Jeske O."/>
            <person name="Meyerdierks A."/>
            <person name="Storesund J.E."/>
            <person name="Kallscheuer N."/>
            <person name="Luecker S."/>
            <person name="Lage O.M."/>
            <person name="Pohl T."/>
            <person name="Merkel B.J."/>
            <person name="Hornburger P."/>
            <person name="Mueller R.-W."/>
            <person name="Bruemmer F."/>
            <person name="Labrenz M."/>
            <person name="Spormann A.M."/>
            <person name="Op den Camp H."/>
            <person name="Overmann J."/>
            <person name="Amann R."/>
            <person name="Jetten M.S.M."/>
            <person name="Mascher T."/>
            <person name="Medema M.H."/>
            <person name="Devos D.P."/>
            <person name="Kaster A.-K."/>
            <person name="Ovreas L."/>
            <person name="Rohde M."/>
            <person name="Galperin M.Y."/>
            <person name="Jogler C."/>
        </authorList>
    </citation>
    <scope>NUCLEOTIDE SEQUENCE [LARGE SCALE GENOMIC DNA]</scope>
    <source>
        <strain evidence="3 4">K22_7</strain>
    </source>
</reference>
<dbReference type="Pfam" id="PF00534">
    <property type="entry name" value="Glycos_transf_1"/>
    <property type="match status" value="1"/>
</dbReference>
<dbReference type="Gene3D" id="3.40.50.2000">
    <property type="entry name" value="Glycogen Phosphorylase B"/>
    <property type="match status" value="2"/>
</dbReference>
<keyword evidence="3" id="KW-0328">Glycosyltransferase</keyword>
<dbReference type="InterPro" id="IPR028098">
    <property type="entry name" value="Glyco_trans_4-like_N"/>
</dbReference>
<keyword evidence="4" id="KW-1185">Reference proteome</keyword>
<accession>A0A517N8R7</accession>
<keyword evidence="3" id="KW-0946">Virion</keyword>
<dbReference type="EC" id="2.4.-.-" evidence="3"/>